<organism evidence="1 2">
    <name type="scientific">Candidatus Berkelbacteria bacterium RBG_13_40_8</name>
    <dbReference type="NCBI Taxonomy" id="1797467"/>
    <lineage>
        <taxon>Bacteria</taxon>
        <taxon>Candidatus Berkelbacteria</taxon>
    </lineage>
</organism>
<evidence type="ECO:0000313" key="1">
    <source>
        <dbReference type="EMBL" id="OGD56944.1"/>
    </source>
</evidence>
<dbReference type="AlphaFoldDB" id="A0A1F5DPG6"/>
<dbReference type="Gene3D" id="1.10.10.60">
    <property type="entry name" value="Homeodomain-like"/>
    <property type="match status" value="1"/>
</dbReference>
<dbReference type="EMBL" id="MEZT01000009">
    <property type="protein sequence ID" value="OGD56944.1"/>
    <property type="molecule type" value="Genomic_DNA"/>
</dbReference>
<name>A0A1F5DPG6_9BACT</name>
<gene>
    <name evidence="1" type="ORF">A2V71_03035</name>
</gene>
<proteinExistence type="predicted"/>
<evidence type="ECO:0000313" key="2">
    <source>
        <dbReference type="Proteomes" id="UP000178764"/>
    </source>
</evidence>
<dbReference type="Proteomes" id="UP000178764">
    <property type="component" value="Unassembled WGS sequence"/>
</dbReference>
<reference evidence="1 2" key="1">
    <citation type="journal article" date="2016" name="Nat. Commun.">
        <title>Thousands of microbial genomes shed light on interconnected biogeochemical processes in an aquifer system.</title>
        <authorList>
            <person name="Anantharaman K."/>
            <person name="Brown C.T."/>
            <person name="Hug L.A."/>
            <person name="Sharon I."/>
            <person name="Castelle C.J."/>
            <person name="Probst A.J."/>
            <person name="Thomas B.C."/>
            <person name="Singh A."/>
            <person name="Wilkins M.J."/>
            <person name="Karaoz U."/>
            <person name="Brodie E.L."/>
            <person name="Williams K.H."/>
            <person name="Hubbard S.S."/>
            <person name="Banfield J.F."/>
        </authorList>
    </citation>
    <scope>NUCLEOTIDE SEQUENCE [LARGE SCALE GENOMIC DNA]</scope>
</reference>
<sequence length="137" mass="15868">MKIKAKQIIIDQLKRTPIIQICCDKANISRTTYYRWRKDKKFATECDLAMQEGLALINDLAESQLINAIKSQNLTSIMYWLNHRHKSYADRLELTGNIVTQNEKLTKEQEASIKQALKLASLIGTERSQNEKKTDKK</sequence>
<protein>
    <submittedName>
        <fullName evidence="1">Uncharacterized protein</fullName>
    </submittedName>
</protein>
<accession>A0A1F5DPG6</accession>
<comment type="caution">
    <text evidence="1">The sequence shown here is derived from an EMBL/GenBank/DDBJ whole genome shotgun (WGS) entry which is preliminary data.</text>
</comment>